<dbReference type="SUPFAM" id="SSF56672">
    <property type="entry name" value="DNA/RNA polymerases"/>
    <property type="match status" value="1"/>
</dbReference>
<protein>
    <recommendedName>
        <fullName evidence="2">Reverse transcriptase domain-containing protein</fullName>
    </recommendedName>
</protein>
<feature type="compositionally biased region" description="Polar residues" evidence="1">
    <location>
        <begin position="199"/>
        <end position="219"/>
    </location>
</feature>
<evidence type="ECO:0000313" key="3">
    <source>
        <dbReference type="EMBL" id="VDI70522.1"/>
    </source>
</evidence>
<dbReference type="FunFam" id="1.10.340.70:FF:000003">
    <property type="entry name" value="Protein CBG25708"/>
    <property type="match status" value="1"/>
</dbReference>
<dbReference type="AlphaFoldDB" id="A0A8B6GXX7"/>
<feature type="region of interest" description="Disordered" evidence="1">
    <location>
        <begin position="260"/>
        <end position="289"/>
    </location>
</feature>
<accession>A0A8B6GXX7</accession>
<feature type="compositionally biased region" description="Low complexity" evidence="1">
    <location>
        <begin position="185"/>
        <end position="198"/>
    </location>
</feature>
<dbReference type="PROSITE" id="PS50878">
    <property type="entry name" value="RT_POL"/>
    <property type="match status" value="1"/>
</dbReference>
<dbReference type="Gene3D" id="3.10.10.10">
    <property type="entry name" value="HIV Type 1 Reverse Transcriptase, subunit A, domain 1"/>
    <property type="match status" value="1"/>
</dbReference>
<sequence length="1036" mass="119204">MAGSLPPYPTFDYAADKSNAGPRWEEWVSRLENLFVGLKIENEERKRALLLHYAGESVYDIYDDEKGETEASYTATKQVLTTYFEPKKNTQMEVYKFRTHKQKEGQSLDEFVTELRKLAKTCEFTNVDKEILSQVIQNCKSNRLRRRALREPDKTLNDILTLGRTLEMADTQATEMERETTVNKITNTNKTYPKTNYKQQRGQQASSSYHNPNYSNRPTRQTQCRNCGGQFPHKNGPCPANGKTCNACHKQNHFAKVCRGKSKQNKYTRDRRVHEIQTETSQRESYQASLDSSDEEYSYSIKEATLVRQSISWMIKHIKTLALQNLTKNDIKLLPYGGGKPLEVTGACELGVETKHKYGVHKFYVVRGGHGALIGYPTASQLGLVKIIQPISIQAPEKRYPDVFRDEIGKYTGGSVKLHIDTDIRPVAQRNRKTAFHIRPKVEKEIQKLLDQDIIEKIGNTPTPWVSPIVTPPKKNPEEIRLCVDMREANKAIIRERHLLPTVEELIHDLNHASVFSKLDLRAGYHQLELQEPSRYITTFSTHMGLFRYKRLNFGISSASEIFQETIRCVIQNVQNAKNISDDIIIYGKSQEEHDEALNDTLQALQRNGLTVNKAKCEFNKSKVTFFGVVFSKEGISPDPSKVKAVKDATPPTTVPELRSFLGMTNYSSRFIRNYASICEPLRRLTRHNMDWEWTPEQQNAFDNLKTELSSETVITYFNPSLQTDIYVDASPVGLGAIISQNQKTIAYASRALTDVESRYSQTEREALAIVWACEHFDIFIRGAKNVNIITDHKPLERIWQKAKIPLRIERWGLRLQPYKLTIKYQPGRDNPADYMSRHPIAMCSKTRSHEEKVAEQYVNFIANQAIPKAMSLSEVKGASLTDRTLQKAIELTRNGKWYELKKLDDPNLDIQELQVYRSIQDELVVHDENILLRDNRIVMPMSLRDRAVSLAHEGHQGLTKTKAFIRSKVWFPGINDRVDSLIKDCIACQALTRSKLMEPLRNVRNARRTMDCTKRRFLWSTTVWRLPICDNRRIF</sequence>
<dbReference type="InterPro" id="IPR041577">
    <property type="entry name" value="RT_RNaseH_2"/>
</dbReference>
<feature type="region of interest" description="Disordered" evidence="1">
    <location>
        <begin position="185"/>
        <end position="219"/>
    </location>
</feature>
<dbReference type="Gene3D" id="3.30.70.270">
    <property type="match status" value="2"/>
</dbReference>
<dbReference type="InterPro" id="IPR041588">
    <property type="entry name" value="Integrase_H2C2"/>
</dbReference>
<dbReference type="InterPro" id="IPR050951">
    <property type="entry name" value="Retrovirus_Pol_polyprotein"/>
</dbReference>
<dbReference type="Pfam" id="PF17919">
    <property type="entry name" value="RT_RNaseH_2"/>
    <property type="match status" value="1"/>
</dbReference>
<dbReference type="EMBL" id="UYJE01009146">
    <property type="protein sequence ID" value="VDI70522.1"/>
    <property type="molecule type" value="Genomic_DNA"/>
</dbReference>
<dbReference type="Pfam" id="PF00078">
    <property type="entry name" value="RVT_1"/>
    <property type="match status" value="1"/>
</dbReference>
<proteinExistence type="predicted"/>
<dbReference type="CDD" id="cd01647">
    <property type="entry name" value="RT_LTR"/>
    <property type="match status" value="1"/>
</dbReference>
<dbReference type="Gene3D" id="1.10.340.70">
    <property type="match status" value="1"/>
</dbReference>
<dbReference type="InterPro" id="IPR043502">
    <property type="entry name" value="DNA/RNA_pol_sf"/>
</dbReference>
<dbReference type="Proteomes" id="UP000596742">
    <property type="component" value="Unassembled WGS sequence"/>
</dbReference>
<evidence type="ECO:0000256" key="1">
    <source>
        <dbReference type="SAM" id="MobiDB-lite"/>
    </source>
</evidence>
<dbReference type="InterPro" id="IPR000477">
    <property type="entry name" value="RT_dom"/>
</dbReference>
<reference evidence="3" key="1">
    <citation type="submission" date="2018-11" db="EMBL/GenBank/DDBJ databases">
        <authorList>
            <person name="Alioto T."/>
            <person name="Alioto T."/>
        </authorList>
    </citation>
    <scope>NUCLEOTIDE SEQUENCE</scope>
</reference>
<feature type="domain" description="Reverse transcriptase" evidence="2">
    <location>
        <begin position="453"/>
        <end position="631"/>
    </location>
</feature>
<feature type="compositionally biased region" description="Basic and acidic residues" evidence="1">
    <location>
        <begin position="267"/>
        <end position="277"/>
    </location>
</feature>
<dbReference type="FunFam" id="3.30.70.270:FF:000026">
    <property type="entry name" value="Transposon Ty3-G Gag-Pol polyprotein"/>
    <property type="match status" value="1"/>
</dbReference>
<comment type="caution">
    <text evidence="3">The sequence shown here is derived from an EMBL/GenBank/DDBJ whole genome shotgun (WGS) entry which is preliminary data.</text>
</comment>
<organism evidence="3 4">
    <name type="scientific">Mytilus galloprovincialis</name>
    <name type="common">Mediterranean mussel</name>
    <dbReference type="NCBI Taxonomy" id="29158"/>
    <lineage>
        <taxon>Eukaryota</taxon>
        <taxon>Metazoa</taxon>
        <taxon>Spiralia</taxon>
        <taxon>Lophotrochozoa</taxon>
        <taxon>Mollusca</taxon>
        <taxon>Bivalvia</taxon>
        <taxon>Autobranchia</taxon>
        <taxon>Pteriomorphia</taxon>
        <taxon>Mytilida</taxon>
        <taxon>Mytiloidea</taxon>
        <taxon>Mytilidae</taxon>
        <taxon>Mytilinae</taxon>
        <taxon>Mytilus</taxon>
    </lineage>
</organism>
<name>A0A8B6GXX7_MYTGA</name>
<feature type="compositionally biased region" description="Polar residues" evidence="1">
    <location>
        <begin position="278"/>
        <end position="289"/>
    </location>
</feature>
<dbReference type="PANTHER" id="PTHR37984:SF11">
    <property type="entry name" value="INTEGRASE CATALYTIC DOMAIN-CONTAINING PROTEIN"/>
    <property type="match status" value="1"/>
</dbReference>
<gene>
    <name evidence="3" type="ORF">MGAL_10B086576</name>
</gene>
<evidence type="ECO:0000259" key="2">
    <source>
        <dbReference type="PROSITE" id="PS50878"/>
    </source>
</evidence>
<dbReference type="InterPro" id="IPR043128">
    <property type="entry name" value="Rev_trsase/Diguanyl_cyclase"/>
</dbReference>
<dbReference type="CDD" id="cd09274">
    <property type="entry name" value="RNase_HI_RT_Ty3"/>
    <property type="match status" value="1"/>
</dbReference>
<dbReference type="Pfam" id="PF17921">
    <property type="entry name" value="Integrase_H2C2"/>
    <property type="match status" value="1"/>
</dbReference>
<dbReference type="PANTHER" id="PTHR37984">
    <property type="entry name" value="PROTEIN CBG26694"/>
    <property type="match status" value="1"/>
</dbReference>
<keyword evidence="4" id="KW-1185">Reference proteome</keyword>
<dbReference type="OrthoDB" id="10055277at2759"/>
<evidence type="ECO:0000313" key="4">
    <source>
        <dbReference type="Proteomes" id="UP000596742"/>
    </source>
</evidence>